<dbReference type="Proteomes" id="UP000320176">
    <property type="component" value="Unassembled WGS sequence"/>
</dbReference>
<proteinExistence type="predicted"/>
<evidence type="ECO:0000256" key="1">
    <source>
        <dbReference type="SAM" id="Phobius"/>
    </source>
</evidence>
<gene>
    <name evidence="2" type="ORF">Pla52n_40250</name>
</gene>
<accession>A0A5C6ATY5</accession>
<feature type="transmembrane region" description="Helical" evidence="1">
    <location>
        <begin position="41"/>
        <end position="62"/>
    </location>
</feature>
<reference evidence="2 3" key="1">
    <citation type="submission" date="2019-02" db="EMBL/GenBank/DDBJ databases">
        <title>Deep-cultivation of Planctomycetes and their phenomic and genomic characterization uncovers novel biology.</title>
        <authorList>
            <person name="Wiegand S."/>
            <person name="Jogler M."/>
            <person name="Boedeker C."/>
            <person name="Pinto D."/>
            <person name="Vollmers J."/>
            <person name="Rivas-Marin E."/>
            <person name="Kohn T."/>
            <person name="Peeters S.H."/>
            <person name="Heuer A."/>
            <person name="Rast P."/>
            <person name="Oberbeckmann S."/>
            <person name="Bunk B."/>
            <person name="Jeske O."/>
            <person name="Meyerdierks A."/>
            <person name="Storesund J.E."/>
            <person name="Kallscheuer N."/>
            <person name="Luecker S."/>
            <person name="Lage O.M."/>
            <person name="Pohl T."/>
            <person name="Merkel B.J."/>
            <person name="Hornburger P."/>
            <person name="Mueller R.-W."/>
            <person name="Bruemmer F."/>
            <person name="Labrenz M."/>
            <person name="Spormann A.M."/>
            <person name="Op Den Camp H."/>
            <person name="Overmann J."/>
            <person name="Amann R."/>
            <person name="Jetten M.S.M."/>
            <person name="Mascher T."/>
            <person name="Medema M.H."/>
            <person name="Devos D.P."/>
            <person name="Kaster A.-K."/>
            <person name="Ovreas L."/>
            <person name="Rohde M."/>
            <person name="Galperin M.Y."/>
            <person name="Jogler C."/>
        </authorList>
    </citation>
    <scope>NUCLEOTIDE SEQUENCE [LARGE SCALE GENOMIC DNA]</scope>
    <source>
        <strain evidence="2 3">Pla52n</strain>
    </source>
</reference>
<protein>
    <submittedName>
        <fullName evidence="2">Uncharacterized protein</fullName>
    </submittedName>
</protein>
<dbReference type="RefSeq" id="WP_146521170.1">
    <property type="nucleotide sequence ID" value="NZ_SJPN01000004.1"/>
</dbReference>
<keyword evidence="1" id="KW-1133">Transmembrane helix</keyword>
<dbReference type="AlphaFoldDB" id="A0A5C6ATY5"/>
<sequence length="141" mass="15734">MSKGVKWSIALLMCFTIFRAQTVLFLPKVEMFGGPAADAWFAPWLSDAIFGFLVPVMVFLFLKRRGTKLWGALVIYNALGAFDYANGLAAQWIAPMPVEMATATTVYLGISVFMVFQLIALTLLFRDDVVEHFRGKAEVTK</sequence>
<name>A0A5C6ATY5_9BACT</name>
<evidence type="ECO:0000313" key="3">
    <source>
        <dbReference type="Proteomes" id="UP000320176"/>
    </source>
</evidence>
<comment type="caution">
    <text evidence="2">The sequence shown here is derived from an EMBL/GenBank/DDBJ whole genome shotgun (WGS) entry which is preliminary data.</text>
</comment>
<dbReference type="OrthoDB" id="1550691at2"/>
<feature type="transmembrane region" description="Helical" evidence="1">
    <location>
        <begin position="74"/>
        <end position="94"/>
    </location>
</feature>
<keyword evidence="1" id="KW-0812">Transmembrane</keyword>
<dbReference type="EMBL" id="SJPN01000004">
    <property type="protein sequence ID" value="TWU02937.1"/>
    <property type="molecule type" value="Genomic_DNA"/>
</dbReference>
<keyword evidence="3" id="KW-1185">Reference proteome</keyword>
<organism evidence="2 3">
    <name type="scientific">Stieleria varia</name>
    <dbReference type="NCBI Taxonomy" id="2528005"/>
    <lineage>
        <taxon>Bacteria</taxon>
        <taxon>Pseudomonadati</taxon>
        <taxon>Planctomycetota</taxon>
        <taxon>Planctomycetia</taxon>
        <taxon>Pirellulales</taxon>
        <taxon>Pirellulaceae</taxon>
        <taxon>Stieleria</taxon>
    </lineage>
</organism>
<evidence type="ECO:0000313" key="2">
    <source>
        <dbReference type="EMBL" id="TWU02937.1"/>
    </source>
</evidence>
<keyword evidence="1" id="KW-0472">Membrane</keyword>
<feature type="transmembrane region" description="Helical" evidence="1">
    <location>
        <begin position="106"/>
        <end position="125"/>
    </location>
</feature>